<dbReference type="WBParaSite" id="NBR_0001924401-mRNA-1">
    <property type="protein sequence ID" value="NBR_0001924401-mRNA-1"/>
    <property type="gene ID" value="NBR_0001924401"/>
</dbReference>
<evidence type="ECO:0000313" key="2">
    <source>
        <dbReference type="Proteomes" id="UP000271162"/>
    </source>
</evidence>
<dbReference type="AlphaFoldDB" id="A0A0N4YPS3"/>
<evidence type="ECO:0000313" key="1">
    <source>
        <dbReference type="EMBL" id="VDL82974.1"/>
    </source>
</evidence>
<evidence type="ECO:0000313" key="3">
    <source>
        <dbReference type="WBParaSite" id="NBR_0001924401-mRNA-1"/>
    </source>
</evidence>
<protein>
    <submittedName>
        <fullName evidence="1 3">Uncharacterized protein</fullName>
    </submittedName>
</protein>
<dbReference type="Proteomes" id="UP000271162">
    <property type="component" value="Unassembled WGS sequence"/>
</dbReference>
<reference evidence="1 2" key="2">
    <citation type="submission" date="2018-11" db="EMBL/GenBank/DDBJ databases">
        <authorList>
            <consortium name="Pathogen Informatics"/>
        </authorList>
    </citation>
    <scope>NUCLEOTIDE SEQUENCE [LARGE SCALE GENOMIC DNA]</scope>
</reference>
<accession>A0A0N4YPS3</accession>
<dbReference type="EMBL" id="UYSL01024009">
    <property type="protein sequence ID" value="VDL82974.1"/>
    <property type="molecule type" value="Genomic_DNA"/>
</dbReference>
<reference evidence="3" key="1">
    <citation type="submission" date="2017-02" db="UniProtKB">
        <authorList>
            <consortium name="WormBaseParasite"/>
        </authorList>
    </citation>
    <scope>IDENTIFICATION</scope>
</reference>
<gene>
    <name evidence="1" type="ORF">NBR_LOCUS19245</name>
</gene>
<proteinExistence type="predicted"/>
<name>A0A0N4YPS3_NIPBR</name>
<keyword evidence="2" id="KW-1185">Reference proteome</keyword>
<organism evidence="3">
    <name type="scientific">Nippostrongylus brasiliensis</name>
    <name type="common">Rat hookworm</name>
    <dbReference type="NCBI Taxonomy" id="27835"/>
    <lineage>
        <taxon>Eukaryota</taxon>
        <taxon>Metazoa</taxon>
        <taxon>Ecdysozoa</taxon>
        <taxon>Nematoda</taxon>
        <taxon>Chromadorea</taxon>
        <taxon>Rhabditida</taxon>
        <taxon>Rhabditina</taxon>
        <taxon>Rhabditomorpha</taxon>
        <taxon>Strongyloidea</taxon>
        <taxon>Heligmosomidae</taxon>
        <taxon>Nippostrongylus</taxon>
    </lineage>
</organism>
<sequence>MFHVKFKVQRSGEKGGTRKVARLESIRHPNEVRSPYMASEASHIRVTKPSVACCPFPLVQPAQQPPTVCGRVEPDFPPPDELCPSGTRFVAPQPAANELRAATSTTIANATIVKCYMVVRTEGVRDARKAAERSAGGTFHSA</sequence>